<dbReference type="InterPro" id="IPR057326">
    <property type="entry name" value="KR_dom"/>
</dbReference>
<dbReference type="AlphaFoldDB" id="A0AAE8MLB5"/>
<dbReference type="PANTHER" id="PTHR43775">
    <property type="entry name" value="FATTY ACID SYNTHASE"/>
    <property type="match status" value="1"/>
</dbReference>
<comment type="caution">
    <text evidence="5">The sequence shown here is derived from an EMBL/GenBank/DDBJ whole genome shotgun (WGS) entry which is preliminary data.</text>
</comment>
<dbReference type="SUPFAM" id="SSF51735">
    <property type="entry name" value="NAD(P)-binding Rossmann-fold domains"/>
    <property type="match status" value="2"/>
</dbReference>
<accession>A0AAE8MLB5</accession>
<feature type="domain" description="Ketoreductase" evidence="4">
    <location>
        <begin position="132"/>
        <end position="312"/>
    </location>
</feature>
<reference evidence="5" key="1">
    <citation type="submission" date="2018-03" db="EMBL/GenBank/DDBJ databases">
        <authorList>
            <person name="Guldener U."/>
        </authorList>
    </citation>
    <scope>NUCLEOTIDE SEQUENCE</scope>
</reference>
<gene>
    <name evidence="5" type="ORF">FTOL_11933</name>
</gene>
<keyword evidence="2" id="KW-0597">Phosphoprotein</keyword>
<evidence type="ECO:0000313" key="6">
    <source>
        <dbReference type="Proteomes" id="UP001187734"/>
    </source>
</evidence>
<dbReference type="PANTHER" id="PTHR43775:SF37">
    <property type="entry name" value="SI:DKEY-61P9.11"/>
    <property type="match status" value="1"/>
</dbReference>
<evidence type="ECO:0000256" key="1">
    <source>
        <dbReference type="ARBA" id="ARBA00022450"/>
    </source>
</evidence>
<sequence>MIEENILERTHLLVAAGLSQLQNVILRGFTSPLAWVVPSSIDPGAYQTNELTASPLLGLIRTATSEHEALRLRFVHLVIGDDEAIKSLVTCLLPPSAETECAIRYCEVFVPRLGYTSCQAPTPPSPLIRAGESILITGATGGIGSRIARWLVDAYGIRGLVLMSCRGENAPGGKALIAELAERGVEATVVAADVSELESLSSVLSLFGNDRPLRGVIHTAAVLDDGVLSSLTAGRCDNVIKFKVDGAWNLHLLTKDLDLDLFLLFSSVLGILGTTGQANYAAANTFVDALAHWRRTNDMPAFSVAWGPWSGEGMVGKLDEGLKRRMSQQGVNLLGTEDGLALLQETISGNRPLSVAVSFDFSKIGKYFGSQAHVPQLFRSLLPD</sequence>
<dbReference type="GO" id="GO:0004312">
    <property type="term" value="F:fatty acid synthase activity"/>
    <property type="evidence" value="ECO:0007669"/>
    <property type="project" value="TreeGrafter"/>
</dbReference>
<protein>
    <recommendedName>
        <fullName evidence="4">Ketoreductase domain-containing protein</fullName>
    </recommendedName>
</protein>
<name>A0AAE8MLB5_9HYPO</name>
<evidence type="ECO:0000313" key="5">
    <source>
        <dbReference type="EMBL" id="SPJ86908.1"/>
    </source>
</evidence>
<keyword evidence="3" id="KW-0560">Oxidoreductase</keyword>
<keyword evidence="1" id="KW-0596">Phosphopantetheine</keyword>
<proteinExistence type="predicted"/>
<dbReference type="GO" id="GO:0016491">
    <property type="term" value="F:oxidoreductase activity"/>
    <property type="evidence" value="ECO:0007669"/>
    <property type="project" value="UniProtKB-KW"/>
</dbReference>
<dbReference type="Gene3D" id="3.40.50.720">
    <property type="entry name" value="NAD(P)-binding Rossmann-like Domain"/>
    <property type="match status" value="1"/>
</dbReference>
<dbReference type="GO" id="GO:0006633">
    <property type="term" value="P:fatty acid biosynthetic process"/>
    <property type="evidence" value="ECO:0007669"/>
    <property type="project" value="TreeGrafter"/>
</dbReference>
<dbReference type="CDD" id="cd08956">
    <property type="entry name" value="KR_3_FAS_SDR_x"/>
    <property type="match status" value="1"/>
</dbReference>
<dbReference type="InterPro" id="IPR036291">
    <property type="entry name" value="NAD(P)-bd_dom_sf"/>
</dbReference>
<organism evidence="5 6">
    <name type="scientific">Fusarium torulosum</name>
    <dbReference type="NCBI Taxonomy" id="33205"/>
    <lineage>
        <taxon>Eukaryota</taxon>
        <taxon>Fungi</taxon>
        <taxon>Dikarya</taxon>
        <taxon>Ascomycota</taxon>
        <taxon>Pezizomycotina</taxon>
        <taxon>Sordariomycetes</taxon>
        <taxon>Hypocreomycetidae</taxon>
        <taxon>Hypocreales</taxon>
        <taxon>Nectriaceae</taxon>
        <taxon>Fusarium</taxon>
    </lineage>
</organism>
<evidence type="ECO:0000256" key="3">
    <source>
        <dbReference type="ARBA" id="ARBA00023002"/>
    </source>
</evidence>
<evidence type="ECO:0000256" key="2">
    <source>
        <dbReference type="ARBA" id="ARBA00022553"/>
    </source>
</evidence>
<evidence type="ECO:0000259" key="4">
    <source>
        <dbReference type="SMART" id="SM00822"/>
    </source>
</evidence>
<dbReference type="InterPro" id="IPR050091">
    <property type="entry name" value="PKS_NRPS_Biosynth_Enz"/>
</dbReference>
<dbReference type="EMBL" id="ONZP01000531">
    <property type="protein sequence ID" value="SPJ86908.1"/>
    <property type="molecule type" value="Genomic_DNA"/>
</dbReference>
<dbReference type="SMART" id="SM00822">
    <property type="entry name" value="PKS_KR"/>
    <property type="match status" value="1"/>
</dbReference>
<dbReference type="InterPro" id="IPR013968">
    <property type="entry name" value="PKS_KR"/>
</dbReference>
<dbReference type="Proteomes" id="UP001187734">
    <property type="component" value="Unassembled WGS sequence"/>
</dbReference>
<dbReference type="Pfam" id="PF08659">
    <property type="entry name" value="KR"/>
    <property type="match status" value="1"/>
</dbReference>
<keyword evidence="6" id="KW-1185">Reference proteome</keyword>